<feature type="domain" description="Fibronectin type-III" evidence="6">
    <location>
        <begin position="840"/>
        <end position="932"/>
    </location>
</feature>
<evidence type="ECO:0000256" key="5">
    <source>
        <dbReference type="SAM" id="SignalP"/>
    </source>
</evidence>
<keyword evidence="9" id="KW-1185">Reference proteome</keyword>
<dbReference type="PANTHER" id="PTHR46708">
    <property type="entry name" value="TENASCIN"/>
    <property type="match status" value="1"/>
</dbReference>
<dbReference type="Gene3D" id="3.90.1720.10">
    <property type="entry name" value="endopeptidase domain like (from Nostoc punctiforme)"/>
    <property type="match status" value="1"/>
</dbReference>
<dbReference type="EMBL" id="JBHLTC010000018">
    <property type="protein sequence ID" value="MFC0625217.1"/>
    <property type="molecule type" value="Genomic_DNA"/>
</dbReference>
<feature type="signal peptide" evidence="5">
    <location>
        <begin position="1"/>
        <end position="23"/>
    </location>
</feature>
<dbReference type="InterPro" id="IPR003961">
    <property type="entry name" value="FN3_dom"/>
</dbReference>
<evidence type="ECO:0000313" key="8">
    <source>
        <dbReference type="EMBL" id="MFC0625217.1"/>
    </source>
</evidence>
<dbReference type="RefSeq" id="WP_380047399.1">
    <property type="nucleotide sequence ID" value="NZ_JBHLTC010000018.1"/>
</dbReference>
<dbReference type="Pfam" id="PF00041">
    <property type="entry name" value="fn3"/>
    <property type="match status" value="4"/>
</dbReference>
<dbReference type="SMART" id="SM00060">
    <property type="entry name" value="FN3"/>
    <property type="match status" value="10"/>
</dbReference>
<feature type="domain" description="Fibronectin type-III" evidence="6">
    <location>
        <begin position="936"/>
        <end position="1024"/>
    </location>
</feature>
<protein>
    <submittedName>
        <fullName evidence="8">Fibronectin type III domain-containing protein</fullName>
    </submittedName>
</protein>
<feature type="domain" description="Fibronectin type-III" evidence="6">
    <location>
        <begin position="465"/>
        <end position="559"/>
    </location>
</feature>
<dbReference type="PROSITE" id="PS50853">
    <property type="entry name" value="FN3"/>
    <property type="match status" value="9"/>
</dbReference>
<dbReference type="InterPro" id="IPR038765">
    <property type="entry name" value="Papain-like_cys_pep_sf"/>
</dbReference>
<evidence type="ECO:0000259" key="6">
    <source>
        <dbReference type="PROSITE" id="PS50853"/>
    </source>
</evidence>
<proteinExistence type="predicted"/>
<keyword evidence="5" id="KW-0732">Signal</keyword>
<evidence type="ECO:0000256" key="2">
    <source>
        <dbReference type="ARBA" id="ARBA00023295"/>
    </source>
</evidence>
<dbReference type="InterPro" id="IPR036116">
    <property type="entry name" value="FN3_sf"/>
</dbReference>
<feature type="domain" description="Fibronectin type-III" evidence="6">
    <location>
        <begin position="1120"/>
        <end position="1214"/>
    </location>
</feature>
<dbReference type="Gene3D" id="2.60.40.10">
    <property type="entry name" value="Immunoglobulins"/>
    <property type="match status" value="10"/>
</dbReference>
<dbReference type="SUPFAM" id="SSF54001">
    <property type="entry name" value="Cysteine proteinases"/>
    <property type="match status" value="1"/>
</dbReference>
<feature type="domain" description="Peptidase C51" evidence="7">
    <location>
        <begin position="1297"/>
        <end position="1425"/>
    </location>
</feature>
<dbReference type="InterPro" id="IPR050991">
    <property type="entry name" value="ECM_Regulatory_Proteins"/>
</dbReference>
<gene>
    <name evidence="8" type="ORF">ACFFGN_14155</name>
</gene>
<feature type="domain" description="Fibronectin type-III" evidence="6">
    <location>
        <begin position="370"/>
        <end position="464"/>
    </location>
</feature>
<keyword evidence="2" id="KW-0378">Hydrolase</keyword>
<dbReference type="SUPFAM" id="SSF49265">
    <property type="entry name" value="Fibronectin type III"/>
    <property type="match status" value="6"/>
</dbReference>
<evidence type="ECO:0000256" key="1">
    <source>
        <dbReference type="ARBA" id="ARBA00022737"/>
    </source>
</evidence>
<evidence type="ECO:0000256" key="4">
    <source>
        <dbReference type="SAM" id="MobiDB-lite"/>
    </source>
</evidence>
<dbReference type="PROSITE" id="PS50911">
    <property type="entry name" value="CHAP"/>
    <property type="match status" value="1"/>
</dbReference>
<feature type="domain" description="Fibronectin type-III" evidence="6">
    <location>
        <begin position="560"/>
        <end position="650"/>
    </location>
</feature>
<keyword evidence="1" id="KW-0677">Repeat</keyword>
<accession>A0ABV6QNB5</accession>
<evidence type="ECO:0000256" key="3">
    <source>
        <dbReference type="ARBA" id="ARBA00023326"/>
    </source>
</evidence>
<evidence type="ECO:0000313" key="9">
    <source>
        <dbReference type="Proteomes" id="UP001589890"/>
    </source>
</evidence>
<dbReference type="PANTHER" id="PTHR46708:SF2">
    <property type="entry name" value="FIBRONECTIN TYPE-III DOMAIN-CONTAINING PROTEIN"/>
    <property type="match status" value="1"/>
</dbReference>
<reference evidence="8 9" key="1">
    <citation type="submission" date="2024-09" db="EMBL/GenBank/DDBJ databases">
        <authorList>
            <person name="Sun Q."/>
            <person name="Mori K."/>
        </authorList>
    </citation>
    <scope>NUCLEOTIDE SEQUENCE [LARGE SCALE GENOMIC DNA]</scope>
    <source>
        <strain evidence="8 9">CGMCC 1.15906</strain>
    </source>
</reference>
<comment type="caution">
    <text evidence="8">The sequence shown here is derived from an EMBL/GenBank/DDBJ whole genome shotgun (WGS) entry which is preliminary data.</text>
</comment>
<feature type="domain" description="Fibronectin type-III" evidence="6">
    <location>
        <begin position="651"/>
        <end position="744"/>
    </location>
</feature>
<feature type="region of interest" description="Disordered" evidence="4">
    <location>
        <begin position="821"/>
        <end position="844"/>
    </location>
</feature>
<dbReference type="CDD" id="cd00063">
    <property type="entry name" value="FN3"/>
    <property type="match status" value="9"/>
</dbReference>
<evidence type="ECO:0000259" key="7">
    <source>
        <dbReference type="PROSITE" id="PS50911"/>
    </source>
</evidence>
<keyword evidence="3" id="KW-0624">Polysaccharide degradation</keyword>
<dbReference type="Proteomes" id="UP001589890">
    <property type="component" value="Unassembled WGS sequence"/>
</dbReference>
<dbReference type="Pfam" id="PF05257">
    <property type="entry name" value="CHAP"/>
    <property type="match status" value="1"/>
</dbReference>
<feature type="chain" id="PRO_5045258317" evidence="5">
    <location>
        <begin position="24"/>
        <end position="1425"/>
    </location>
</feature>
<name>A0ABV6QNB5_9ACTN</name>
<keyword evidence="3" id="KW-0119">Carbohydrate metabolism</keyword>
<dbReference type="InterPro" id="IPR007921">
    <property type="entry name" value="CHAP_dom"/>
</dbReference>
<sequence length="1425" mass="152260">MLVRVLVSLALLAASLVMSPAPAAVASPVVATADQGQQLTAMFNDYGNTSGKWSGGDSTVSVALPDGRTAWIFSDTMLGSVNADFTRPRTSPMVNNTLVVQSGGALTATLHGGTSAAPQALVKPTVAGEFYWVADATVEAGAVKVLYNRYKKTGQGALDVALTGTALATLALPALTVSSVVELPVGSTIAWGAAVLEDGQYTYIYGSEYVASTGMRFAHLARVPAGGLGGTWQFWNGTTWGSASARLQLSGIGTAFGVQKVNGQYVVVTVESNVVFGQQVVAYTATSPTGPFTGPIELFTAPEPAARQGVIVYDARLHPSLAEPGKLLVSYNVHSLNDNDLYDDARIYRPRFVSATWPVPTPDPALVPAAPAGFTASPEAESGAVRLSWTASPGTVTTYSAYQRDVTAGQTHFARVWQGSDTARTLGGFKTGHTYEFRVTATNSAGEGLPTPTRSVAVTIAQPPAPAGLTATAGSDGSVVLGWTAVPYAWSYAAYRRDVTAGETEFSLVGDGDSRDTAAKALWLTHNHEYEFVVTSKHGGGESARSGPVRATARYAVPPAPTGLSAVPQADGTIELNWSGPSENVYYRVYQRDVTAGDTTFTELPLPVSCCQLRAGYLAHNHEYEFKVETSNSGGNSPASNIVRATSKYPAPAAPSQLEAVALNGQVRLNWKANSTDTWFWIYQRDVTEGQVEFTKLPLPLTTCCQFTAGYLVNDHVYEFKVTAISQGGESTYSNAVRATPQLPLPPKVTGLTATTLADGRIRLNWSEPASDLYYWVYQRDVTAGETTYKKLPLPLGQCCTHTAGLLLHNHVYDFKVAGTNTTGDGPQSDPVRATARYSPPRAPTGLTAIAAGDGSIDLDWDSAGDGLYYWIYQRDVTAGQGFTKGIYPTDRTAHSVGPLVHGHVYEFKVSAENPGGEGLTSAAASATAIGGLPLPPSNLSAQAGNGQVTLHWSASPSANVYYWIEFRPAGGAWQRLQYPVDTCCSFTVSHLANGTTYEFRLRATNVSGDSSASNTAKARPLPPLPAAPTGLTAAPGDGKVTLRWRASTSPDVYYWIEYRPAGGTWQRLKYPLDTCCTFTVGYLANGTYYEFRVRSTNLAGDSAPSVAAGAKPMPPIPERPTNLTATPSGDSAVRLTWSASPTPNVYYRIWYRLSDQENWTQAVYPVVCCDFTMSYLIPGRTYIFVLAAENLAGYSPAPNPTAIATLTIITPAPVTNVRAVPRIDDASVDVYWNSASHATGYTVKVKPCRGGSWSNAAIMVTGTHARVHYVHGCYLYSVVADRYGKYGLPSAGEVIAFGTHDDYPWGGWWILDPYMFVVDQCTSFVASRVDKYYKPANGSKFNGWNYGDAKNWDEAARKYGGGVSRTPAVGAIAQFNAGTYGHVAWVAGLDGSYAIIEEYNAARPEAYSRRKILISAIDNFMYVT</sequence>
<feature type="region of interest" description="Disordered" evidence="4">
    <location>
        <begin position="1009"/>
        <end position="1034"/>
    </location>
</feature>
<feature type="domain" description="Fibronectin type-III" evidence="6">
    <location>
        <begin position="745"/>
        <end position="839"/>
    </location>
</feature>
<keyword evidence="2" id="KW-0326">Glycosidase</keyword>
<dbReference type="InterPro" id="IPR013783">
    <property type="entry name" value="Ig-like_fold"/>
</dbReference>
<organism evidence="8 9">
    <name type="scientific">Kribbella deserti</name>
    <dbReference type="NCBI Taxonomy" id="1926257"/>
    <lineage>
        <taxon>Bacteria</taxon>
        <taxon>Bacillati</taxon>
        <taxon>Actinomycetota</taxon>
        <taxon>Actinomycetes</taxon>
        <taxon>Propionibacteriales</taxon>
        <taxon>Kribbellaceae</taxon>
        <taxon>Kribbella</taxon>
    </lineage>
</organism>
<feature type="domain" description="Fibronectin type-III" evidence="6">
    <location>
        <begin position="1025"/>
        <end position="1116"/>
    </location>
</feature>